<comment type="caution">
    <text evidence="2">The sequence shown here is derived from an EMBL/GenBank/DDBJ whole genome shotgun (WGS) entry which is preliminary data.</text>
</comment>
<organism evidence="2 3">
    <name type="scientific">Arthrobacter parietis</name>
    <dbReference type="NCBI Taxonomy" id="271434"/>
    <lineage>
        <taxon>Bacteria</taxon>
        <taxon>Bacillati</taxon>
        <taxon>Actinomycetota</taxon>
        <taxon>Actinomycetes</taxon>
        <taxon>Micrococcales</taxon>
        <taxon>Micrococcaceae</taxon>
        <taxon>Arthrobacter</taxon>
    </lineage>
</organism>
<feature type="transmembrane region" description="Helical" evidence="1">
    <location>
        <begin position="77"/>
        <end position="97"/>
    </location>
</feature>
<feature type="transmembrane region" description="Helical" evidence="1">
    <location>
        <begin position="45"/>
        <end position="65"/>
    </location>
</feature>
<evidence type="ECO:0000256" key="1">
    <source>
        <dbReference type="SAM" id="Phobius"/>
    </source>
</evidence>
<keyword evidence="1" id="KW-0472">Membrane</keyword>
<dbReference type="Proteomes" id="UP001500974">
    <property type="component" value="Unassembled WGS sequence"/>
</dbReference>
<feature type="transmembrane region" description="Helical" evidence="1">
    <location>
        <begin position="139"/>
        <end position="161"/>
    </location>
</feature>
<feature type="transmembrane region" description="Helical" evidence="1">
    <location>
        <begin position="192"/>
        <end position="213"/>
    </location>
</feature>
<dbReference type="RefSeq" id="WP_277357359.1">
    <property type="nucleotide sequence ID" value="NZ_BAAAON010000001.1"/>
</dbReference>
<protein>
    <recommendedName>
        <fullName evidence="4">Transporter</fullName>
    </recommendedName>
</protein>
<gene>
    <name evidence="2" type="ORF">GCM10009784_04850</name>
</gene>
<evidence type="ECO:0008006" key="4">
    <source>
        <dbReference type="Google" id="ProtNLM"/>
    </source>
</evidence>
<evidence type="ECO:0000313" key="2">
    <source>
        <dbReference type="EMBL" id="GAA2172831.1"/>
    </source>
</evidence>
<accession>A0ABN3ANN6</accession>
<keyword evidence="1" id="KW-0812">Transmembrane</keyword>
<evidence type="ECO:0000313" key="3">
    <source>
        <dbReference type="Proteomes" id="UP001500974"/>
    </source>
</evidence>
<feature type="transmembrane region" description="Helical" evidence="1">
    <location>
        <begin position="168"/>
        <end position="186"/>
    </location>
</feature>
<dbReference type="EMBL" id="BAAAON010000001">
    <property type="protein sequence ID" value="GAA2172831.1"/>
    <property type="molecule type" value="Genomic_DNA"/>
</dbReference>
<keyword evidence="1" id="KW-1133">Transmembrane helix</keyword>
<keyword evidence="3" id="KW-1185">Reference proteome</keyword>
<sequence>MNSRKKLSDGAHQADDERPLDLNAALNVVEAAERRARRELRGNGAWVYLLWALTWLSGFGTLHGSRNGWIPLEPETALTLFGLLVAAGVAVTIVIFGRQGRGIRGHSRFTGGFYALAWILGFIVMGALSGTIGMAVDDFWLRGMLINGIAILIVGLLYITGGTTFNDVVQVVMGVWFLVVDIASIIAGPEHFLTVFFIFGSGGFFVGAVVQALRQRRRPTHA</sequence>
<reference evidence="2 3" key="1">
    <citation type="journal article" date="2019" name="Int. J. Syst. Evol. Microbiol.">
        <title>The Global Catalogue of Microorganisms (GCM) 10K type strain sequencing project: providing services to taxonomists for standard genome sequencing and annotation.</title>
        <authorList>
            <consortium name="The Broad Institute Genomics Platform"/>
            <consortium name="The Broad Institute Genome Sequencing Center for Infectious Disease"/>
            <person name="Wu L."/>
            <person name="Ma J."/>
        </authorList>
    </citation>
    <scope>NUCLEOTIDE SEQUENCE [LARGE SCALE GENOMIC DNA]</scope>
    <source>
        <strain evidence="2 3">JCM 14917</strain>
    </source>
</reference>
<proteinExistence type="predicted"/>
<name>A0ABN3ANN6_9MICC</name>
<feature type="transmembrane region" description="Helical" evidence="1">
    <location>
        <begin position="109"/>
        <end position="133"/>
    </location>
</feature>